<name>A0ABP6CG81_9ACTN</name>
<dbReference type="EMBL" id="BAAATD010000007">
    <property type="protein sequence ID" value="GAA2612831.1"/>
    <property type="molecule type" value="Genomic_DNA"/>
</dbReference>
<organism evidence="2 3">
    <name type="scientific">Actinomadura fulvescens</name>
    <dbReference type="NCBI Taxonomy" id="46160"/>
    <lineage>
        <taxon>Bacteria</taxon>
        <taxon>Bacillati</taxon>
        <taxon>Actinomycetota</taxon>
        <taxon>Actinomycetes</taxon>
        <taxon>Streptosporangiales</taxon>
        <taxon>Thermomonosporaceae</taxon>
        <taxon>Actinomadura</taxon>
    </lineage>
</organism>
<sequence length="96" mass="10651">MRERSQPIRQFLEAALVGAGAFDSQVHLTGPPVVSLFFSQVKRGRPAGPRRRRTGRQEARHHRVPPRRAVPGSEAAKIAERRAGFHGESHEPLLTA</sequence>
<keyword evidence="3" id="KW-1185">Reference proteome</keyword>
<feature type="compositionally biased region" description="Basic residues" evidence="1">
    <location>
        <begin position="43"/>
        <end position="66"/>
    </location>
</feature>
<accession>A0ABP6CG81</accession>
<feature type="compositionally biased region" description="Basic and acidic residues" evidence="1">
    <location>
        <begin position="77"/>
        <end position="96"/>
    </location>
</feature>
<evidence type="ECO:0000313" key="3">
    <source>
        <dbReference type="Proteomes" id="UP001501509"/>
    </source>
</evidence>
<proteinExistence type="predicted"/>
<gene>
    <name evidence="2" type="ORF">GCM10010411_54510</name>
</gene>
<evidence type="ECO:0000313" key="2">
    <source>
        <dbReference type="EMBL" id="GAA2612831.1"/>
    </source>
</evidence>
<comment type="caution">
    <text evidence="2">The sequence shown here is derived from an EMBL/GenBank/DDBJ whole genome shotgun (WGS) entry which is preliminary data.</text>
</comment>
<feature type="region of interest" description="Disordered" evidence="1">
    <location>
        <begin position="43"/>
        <end position="96"/>
    </location>
</feature>
<evidence type="ECO:0000256" key="1">
    <source>
        <dbReference type="SAM" id="MobiDB-lite"/>
    </source>
</evidence>
<dbReference type="RefSeq" id="WP_344545417.1">
    <property type="nucleotide sequence ID" value="NZ_BAAATD010000007.1"/>
</dbReference>
<dbReference type="Proteomes" id="UP001501509">
    <property type="component" value="Unassembled WGS sequence"/>
</dbReference>
<protein>
    <submittedName>
        <fullName evidence="2">Uncharacterized protein</fullName>
    </submittedName>
</protein>
<reference evidence="3" key="1">
    <citation type="journal article" date="2019" name="Int. J. Syst. Evol. Microbiol.">
        <title>The Global Catalogue of Microorganisms (GCM) 10K type strain sequencing project: providing services to taxonomists for standard genome sequencing and annotation.</title>
        <authorList>
            <consortium name="The Broad Institute Genomics Platform"/>
            <consortium name="The Broad Institute Genome Sequencing Center for Infectious Disease"/>
            <person name="Wu L."/>
            <person name="Ma J."/>
        </authorList>
    </citation>
    <scope>NUCLEOTIDE SEQUENCE [LARGE SCALE GENOMIC DNA]</scope>
    <source>
        <strain evidence="3">JCM 6833</strain>
    </source>
</reference>